<dbReference type="GO" id="GO:0043130">
    <property type="term" value="F:ubiquitin binding"/>
    <property type="evidence" value="ECO:0007669"/>
    <property type="project" value="TreeGrafter"/>
</dbReference>
<evidence type="ECO:0000259" key="2">
    <source>
        <dbReference type="Pfam" id="PF08059"/>
    </source>
</evidence>
<keyword evidence="4" id="KW-1185">Reference proteome</keyword>
<dbReference type="SUPFAM" id="SSF102848">
    <property type="entry name" value="NSFL1 (p97 ATPase) cofactor p47, SEP domain"/>
    <property type="match status" value="1"/>
</dbReference>
<proteinExistence type="predicted"/>
<dbReference type="InterPro" id="IPR012989">
    <property type="entry name" value="SEP_domain"/>
</dbReference>
<dbReference type="InterPro" id="IPR036241">
    <property type="entry name" value="NSFL1C_SEP_dom_sf"/>
</dbReference>
<reference evidence="3 4" key="1">
    <citation type="submission" date="2010-05" db="EMBL/GenBank/DDBJ databases">
        <title>The Genome Sequence of Thecamonas trahens ATCC 50062.</title>
        <authorList>
            <consortium name="The Broad Institute Genome Sequencing Platform"/>
            <person name="Russ C."/>
            <person name="Cuomo C."/>
            <person name="Shea T."/>
            <person name="Young S.K."/>
            <person name="Zeng Q."/>
            <person name="Koehrsen M."/>
            <person name="Haas B."/>
            <person name="Borodovsky M."/>
            <person name="Guigo R."/>
            <person name="Alvarado L."/>
            <person name="Berlin A."/>
            <person name="Bochicchio J."/>
            <person name="Borenstein D."/>
            <person name="Chapman S."/>
            <person name="Chen Z."/>
            <person name="Freedman E."/>
            <person name="Gellesch M."/>
            <person name="Goldberg J."/>
            <person name="Griggs A."/>
            <person name="Gujja S."/>
            <person name="Heilman E."/>
            <person name="Heiman D."/>
            <person name="Hepburn T."/>
            <person name="Howarth C."/>
            <person name="Jen D."/>
            <person name="Larson L."/>
            <person name="Mehta T."/>
            <person name="Park D."/>
            <person name="Pearson M."/>
            <person name="Roberts A."/>
            <person name="Saif S."/>
            <person name="Shenoy N."/>
            <person name="Sisk P."/>
            <person name="Stolte C."/>
            <person name="Sykes S."/>
            <person name="Thomson T."/>
            <person name="Walk T."/>
            <person name="White J."/>
            <person name="Yandava C."/>
            <person name="Burger G."/>
            <person name="Gray M.W."/>
            <person name="Holland P.W.H."/>
            <person name="King N."/>
            <person name="Lang F.B.F."/>
            <person name="Roger A.J."/>
            <person name="Ruiz-Trillo I."/>
            <person name="Lander E."/>
            <person name="Nusbaum C."/>
        </authorList>
    </citation>
    <scope>NUCLEOTIDE SEQUENCE [LARGE SCALE GENOMIC DNA]</scope>
    <source>
        <strain evidence="3 4">ATCC 50062</strain>
    </source>
</reference>
<dbReference type="GO" id="GO:0043161">
    <property type="term" value="P:proteasome-mediated ubiquitin-dependent protein catabolic process"/>
    <property type="evidence" value="ECO:0007669"/>
    <property type="project" value="TreeGrafter"/>
</dbReference>
<name>A0A0L0DVM2_THETB</name>
<organism evidence="3 4">
    <name type="scientific">Thecamonas trahens ATCC 50062</name>
    <dbReference type="NCBI Taxonomy" id="461836"/>
    <lineage>
        <taxon>Eukaryota</taxon>
        <taxon>Apusozoa</taxon>
        <taxon>Apusomonadida</taxon>
        <taxon>Apusomonadidae</taxon>
        <taxon>Thecamonas</taxon>
    </lineage>
</organism>
<dbReference type="GO" id="GO:0007030">
    <property type="term" value="P:Golgi organization"/>
    <property type="evidence" value="ECO:0007669"/>
    <property type="project" value="TreeGrafter"/>
</dbReference>
<gene>
    <name evidence="3" type="ORF">AMSG_02339</name>
</gene>
<feature type="compositionally biased region" description="Low complexity" evidence="1">
    <location>
        <begin position="122"/>
        <end position="134"/>
    </location>
</feature>
<sequence length="406" mass="40527">MEATGAPQAVADEFMRRTGHDVNAAVAAFLDEAGSAGMAADGDAADPPSYAYVGAGGGGFVADDAEAAVDKLLAQAKPPPPGARAEGEPGTKPAAPAPFSGRGYTLAGGGTDDAGESSTTRPAAAHHGGPSAGADLGTSRSLELTFYANGFVVVVVDDGGGDKSEPEFFAFADAGNKAMMETLVEGRVPQPIAERLYPSGTRPPPRSDAPVPIVVTDARPAEYEPPPPPAYVAFSGSGQTLGGSASVGTAAAAAMDATPGNAASLVGLITGLLSSIWASVAALLAPQAGPLQPGGTSSAARTPPHQEAAQPASPLVQPALPLPAGEVVQMRVAAPSRPGPPVTIRMDAERDTVNGLFAAVALAMQSEVSSDFRLSVGFPPTTLQPSDTPLGEVEPSLKGASIRILE</sequence>
<dbReference type="GO" id="GO:0005829">
    <property type="term" value="C:cytosol"/>
    <property type="evidence" value="ECO:0007669"/>
    <property type="project" value="TreeGrafter"/>
</dbReference>
<accession>A0A0L0DVM2</accession>
<protein>
    <recommendedName>
        <fullName evidence="2">SEP domain-containing protein</fullName>
    </recommendedName>
</protein>
<evidence type="ECO:0000313" key="3">
    <source>
        <dbReference type="EMBL" id="KNC56369.1"/>
    </source>
</evidence>
<dbReference type="GeneID" id="25562023"/>
<dbReference type="AlphaFoldDB" id="A0A0L0DVM2"/>
<feature type="domain" description="SEP" evidence="2">
    <location>
        <begin position="144"/>
        <end position="239"/>
    </location>
</feature>
<dbReference type="GO" id="GO:0000045">
    <property type="term" value="P:autophagosome assembly"/>
    <property type="evidence" value="ECO:0007669"/>
    <property type="project" value="TreeGrafter"/>
</dbReference>
<dbReference type="GO" id="GO:0061025">
    <property type="term" value="P:membrane fusion"/>
    <property type="evidence" value="ECO:0007669"/>
    <property type="project" value="TreeGrafter"/>
</dbReference>
<dbReference type="EMBL" id="GL349441">
    <property type="protein sequence ID" value="KNC56369.1"/>
    <property type="molecule type" value="Genomic_DNA"/>
</dbReference>
<dbReference type="PANTHER" id="PTHR23333:SF20">
    <property type="entry name" value="NSFL1 COFACTOR P47"/>
    <property type="match status" value="1"/>
</dbReference>
<evidence type="ECO:0000256" key="1">
    <source>
        <dbReference type="SAM" id="MobiDB-lite"/>
    </source>
</evidence>
<dbReference type="GO" id="GO:0031468">
    <property type="term" value="P:nuclear membrane reassembly"/>
    <property type="evidence" value="ECO:0007669"/>
    <property type="project" value="TreeGrafter"/>
</dbReference>
<dbReference type="RefSeq" id="XP_013760884.1">
    <property type="nucleotide sequence ID" value="XM_013905430.1"/>
</dbReference>
<dbReference type="PANTHER" id="PTHR23333">
    <property type="entry name" value="UBX DOMAIN CONTAINING PROTEIN"/>
    <property type="match status" value="1"/>
</dbReference>
<feature type="region of interest" description="Disordered" evidence="1">
    <location>
        <begin position="75"/>
        <end position="136"/>
    </location>
</feature>
<dbReference type="Proteomes" id="UP000054408">
    <property type="component" value="Unassembled WGS sequence"/>
</dbReference>
<dbReference type="GO" id="GO:0005634">
    <property type="term" value="C:nucleus"/>
    <property type="evidence" value="ECO:0007669"/>
    <property type="project" value="TreeGrafter"/>
</dbReference>
<evidence type="ECO:0000313" key="4">
    <source>
        <dbReference type="Proteomes" id="UP000054408"/>
    </source>
</evidence>
<dbReference type="Pfam" id="PF08059">
    <property type="entry name" value="SEP"/>
    <property type="match status" value="1"/>
</dbReference>
<dbReference type="STRING" id="461836.A0A0L0DVM2"/>
<feature type="region of interest" description="Disordered" evidence="1">
    <location>
        <begin position="290"/>
        <end position="312"/>
    </location>
</feature>